<dbReference type="InterPro" id="IPR032264">
    <property type="entry name" value="MenD_middle"/>
</dbReference>
<dbReference type="Proteomes" id="UP000044806">
    <property type="component" value="Unassembled WGS sequence"/>
</dbReference>
<evidence type="ECO:0000313" key="14">
    <source>
        <dbReference type="Proteomes" id="UP000044806"/>
    </source>
</evidence>
<dbReference type="KEGG" id="vcq:EN18_12980"/>
<dbReference type="PANTHER" id="PTHR42916">
    <property type="entry name" value="2-SUCCINYL-5-ENOLPYRUVYL-6-HYDROXY-3-CYCLOHEXENE-1-CARBOXYLATE SYNTHASE"/>
    <property type="match status" value="1"/>
</dbReference>
<dbReference type="CDD" id="cd07037">
    <property type="entry name" value="TPP_PYR_MenD"/>
    <property type="match status" value="1"/>
</dbReference>
<comment type="subunit">
    <text evidence="7">Homodimer.</text>
</comment>
<dbReference type="Gene3D" id="3.40.50.1220">
    <property type="entry name" value="TPP-binding domain"/>
    <property type="match status" value="1"/>
</dbReference>
<comment type="similarity">
    <text evidence="7">Belongs to the TPP enzyme family. MenD subfamily.</text>
</comment>
<dbReference type="AlphaFoldDB" id="A0A0H5UKL7"/>
<evidence type="ECO:0000256" key="4">
    <source>
        <dbReference type="ARBA" id="ARBA00022842"/>
    </source>
</evidence>
<dbReference type="EMBL" id="CWOW01000001">
    <property type="protein sequence ID" value="CRZ81186.1"/>
    <property type="molecule type" value="Genomic_DNA"/>
</dbReference>
<dbReference type="CDD" id="cd02009">
    <property type="entry name" value="TPP_SHCHC_synthase"/>
    <property type="match status" value="1"/>
</dbReference>
<evidence type="ECO:0000313" key="15">
    <source>
        <dbReference type="Proteomes" id="UP000471242"/>
    </source>
</evidence>
<evidence type="ECO:0000313" key="12">
    <source>
        <dbReference type="EMBL" id="MBS7675945.1"/>
    </source>
</evidence>
<dbReference type="EC" id="2.2.1.9" evidence="7"/>
<comment type="pathway">
    <text evidence="7">Quinol/quinone metabolism; 1,4-dihydroxy-2-naphthoate biosynthesis; 1,4-dihydroxy-2-naphthoate from chorismate: step 2/7.</text>
</comment>
<proteinExistence type="inferred from homology"/>
<dbReference type="InterPro" id="IPR029061">
    <property type="entry name" value="THDP-binding"/>
</dbReference>
<keyword evidence="3 7" id="KW-0479">Metal-binding</keyword>
<dbReference type="UniPathway" id="UPA01057">
    <property type="reaction ID" value="UER00164"/>
</dbReference>
<dbReference type="Proteomes" id="UP000471242">
    <property type="component" value="Unassembled WGS sequence"/>
</dbReference>
<keyword evidence="5 7" id="KW-0786">Thiamine pyrophosphate</keyword>
<evidence type="ECO:0000259" key="10">
    <source>
        <dbReference type="Pfam" id="PF16582"/>
    </source>
</evidence>
<dbReference type="Pfam" id="PF02776">
    <property type="entry name" value="TPP_enzyme_N"/>
    <property type="match status" value="1"/>
</dbReference>
<dbReference type="HAMAP" id="MF_01659">
    <property type="entry name" value="MenD"/>
    <property type="match status" value="1"/>
</dbReference>
<dbReference type="Pfam" id="PF16582">
    <property type="entry name" value="TPP_enzyme_M_2"/>
    <property type="match status" value="1"/>
</dbReference>
<evidence type="ECO:0000256" key="5">
    <source>
        <dbReference type="ARBA" id="ARBA00023052"/>
    </source>
</evidence>
<keyword evidence="2 7" id="KW-0808">Transferase</keyword>
<comment type="catalytic activity">
    <reaction evidence="7">
        <text>isochorismate + 2-oxoglutarate + H(+) = 5-enolpyruvoyl-6-hydroxy-2-succinyl-cyclohex-3-ene-1-carboxylate + CO2</text>
        <dbReference type="Rhea" id="RHEA:25593"/>
        <dbReference type="ChEBI" id="CHEBI:15378"/>
        <dbReference type="ChEBI" id="CHEBI:16526"/>
        <dbReference type="ChEBI" id="CHEBI:16810"/>
        <dbReference type="ChEBI" id="CHEBI:29780"/>
        <dbReference type="ChEBI" id="CHEBI:58818"/>
        <dbReference type="EC" id="2.2.1.9"/>
    </reaction>
</comment>
<dbReference type="InterPro" id="IPR012001">
    <property type="entry name" value="Thiamin_PyroP_enz_TPP-bd_dom"/>
</dbReference>
<dbReference type="SUPFAM" id="SSF52518">
    <property type="entry name" value="Thiamin diphosphate-binding fold (THDP-binding)"/>
    <property type="match status" value="2"/>
</dbReference>
<keyword evidence="6 7" id="KW-0464">Manganese</keyword>
<gene>
    <name evidence="7 11" type="primary">menD</name>
    <name evidence="13" type="ORF">D6U24_01025</name>
    <name evidence="11" type="ORF">ERS013165_00234</name>
    <name evidence="12" type="ORF">KIN13_21375</name>
</gene>
<dbReference type="Gene3D" id="3.40.50.970">
    <property type="match status" value="2"/>
</dbReference>
<protein>
    <recommendedName>
        <fullName evidence="7">2-succinyl-5-enolpyruvyl-6-hydroxy-3-cyclohexene-1-carboxylate synthase</fullName>
        <shortName evidence="7">SEPHCHC synthase</shortName>
        <ecNumber evidence="7">2.2.1.9</ecNumber>
    </recommendedName>
    <alternativeName>
        <fullName evidence="7">Menaquinone biosynthesis protein MenD</fullName>
    </alternativeName>
</protein>
<dbReference type="Pfam" id="PF02775">
    <property type="entry name" value="TPP_enzyme_C"/>
    <property type="match status" value="1"/>
</dbReference>
<name>A0A0H5UKL7_VIBCL</name>
<dbReference type="PANTHER" id="PTHR42916:SF1">
    <property type="entry name" value="PROTEIN PHYLLO, CHLOROPLASTIC"/>
    <property type="match status" value="1"/>
</dbReference>
<comment type="function">
    <text evidence="7">Catalyzes the thiamine diphosphate-dependent decarboxylation of 2-oxoglutarate and the subsequent addition of the resulting succinic semialdehyde-thiamine pyrophosphate anion to isochorismate to yield 2-succinyl-5-enolpyruvyl-6-hydroxy-3-cyclohexene-1-carboxylate (SEPHCHC).</text>
</comment>
<keyword evidence="4 7" id="KW-0460">Magnesium</keyword>
<dbReference type="RefSeq" id="WP_001078087.1">
    <property type="nucleotide sequence ID" value="NZ_AP018677.1"/>
</dbReference>
<comment type="cofactor">
    <cofactor evidence="7">
        <name>thiamine diphosphate</name>
        <dbReference type="ChEBI" id="CHEBI:58937"/>
    </cofactor>
    <text evidence="7">Binds 1 thiamine pyrophosphate per subunit.</text>
</comment>
<evidence type="ECO:0000259" key="8">
    <source>
        <dbReference type="Pfam" id="PF02775"/>
    </source>
</evidence>
<reference evidence="12" key="3">
    <citation type="submission" date="2021-05" db="EMBL/GenBank/DDBJ databases">
        <authorList>
            <person name="Stine C."/>
        </authorList>
    </citation>
    <scope>NUCLEOTIDE SEQUENCE</scope>
    <source>
        <strain evidence="12">TDS0091212</strain>
    </source>
</reference>
<dbReference type="InterPro" id="IPR004433">
    <property type="entry name" value="MenaQ_synth_MenD"/>
</dbReference>
<dbReference type="PIRSF" id="PIRSF004983">
    <property type="entry name" value="MenD"/>
    <property type="match status" value="1"/>
</dbReference>
<evidence type="ECO:0000256" key="6">
    <source>
        <dbReference type="ARBA" id="ARBA00023211"/>
    </source>
</evidence>
<dbReference type="OMA" id="YDSNALW"/>
<dbReference type="EMBL" id="JAHBND010001006">
    <property type="protein sequence ID" value="MBS7675945.1"/>
    <property type="molecule type" value="Genomic_DNA"/>
</dbReference>
<evidence type="ECO:0000313" key="13">
    <source>
        <dbReference type="EMBL" id="MVD21926.1"/>
    </source>
</evidence>
<dbReference type="EMBL" id="QZRB01000001">
    <property type="protein sequence ID" value="MVD21926.1"/>
    <property type="molecule type" value="Genomic_DNA"/>
</dbReference>
<organism evidence="11 14">
    <name type="scientific">Vibrio cholerae</name>
    <dbReference type="NCBI Taxonomy" id="666"/>
    <lineage>
        <taxon>Bacteria</taxon>
        <taxon>Pseudomonadati</taxon>
        <taxon>Pseudomonadota</taxon>
        <taxon>Gammaproteobacteria</taxon>
        <taxon>Vibrionales</taxon>
        <taxon>Vibrionaceae</taxon>
        <taxon>Vibrio</taxon>
    </lineage>
</organism>
<dbReference type="GO" id="GO:0030145">
    <property type="term" value="F:manganese ion binding"/>
    <property type="evidence" value="ECO:0007669"/>
    <property type="project" value="UniProtKB-UniRule"/>
</dbReference>
<dbReference type="Proteomes" id="UP001196338">
    <property type="component" value="Unassembled WGS sequence"/>
</dbReference>
<reference evidence="11 14" key="1">
    <citation type="submission" date="2015-07" db="EMBL/GenBank/DDBJ databases">
        <authorList>
            <consortium name="Pathogen Informatics"/>
        </authorList>
    </citation>
    <scope>NUCLEOTIDE SEQUENCE [LARGE SCALE GENOMIC DNA]</scope>
    <source>
        <strain evidence="11 14">A51</strain>
    </source>
</reference>
<dbReference type="GO" id="GO:0009234">
    <property type="term" value="P:menaquinone biosynthetic process"/>
    <property type="evidence" value="ECO:0007669"/>
    <property type="project" value="UniProtKB-UniRule"/>
</dbReference>
<dbReference type="SMR" id="A0A0H5UKL7"/>
<feature type="domain" description="Menaquinone biosynthesis protein MenD middle" evidence="10">
    <location>
        <begin position="189"/>
        <end position="402"/>
    </location>
</feature>
<dbReference type="GO" id="GO:0070204">
    <property type="term" value="F:2-succinyl-5-enolpyruvyl-6-hydroxy-3-cyclohexene-1-carboxylic-acid synthase activity"/>
    <property type="evidence" value="ECO:0007669"/>
    <property type="project" value="UniProtKB-UniRule"/>
</dbReference>
<evidence type="ECO:0000259" key="9">
    <source>
        <dbReference type="Pfam" id="PF02776"/>
    </source>
</evidence>
<dbReference type="GO" id="GO:0030976">
    <property type="term" value="F:thiamine pyrophosphate binding"/>
    <property type="evidence" value="ECO:0007669"/>
    <property type="project" value="UniProtKB-UniRule"/>
</dbReference>
<sequence length="570" mass="62295">MNRDQALLNRLWSRVLLEELSRLGVTQVCVAPGSRSTPLTLEANANTAFTLHTHYDERGLGFMALGLAKASQQPVAVIVTSGTAVANLLPAIAESKLTGERLVVLTADRPLELVGCGANQAIVQSGIFSSHVTASLELPSPAIHHPLSWLLTSIDEVMARQALLGGSVHINCPFPEPLYSAGDEAIYQPYLQPVQRWREQARPYTQVHQGLVQSVPAAIDGLLTKGVVIVGSLSLQEAQAAKRFAKAMGWPLLCDPQSGISSQWAHFDLWLQHPKAREQLNQAQCVVQFGSRIVSKRLLQWLEAWCATGLGEYHYIAPHSARNNPWHAMQQQWVCEISHWVDAVLSKRLAGQHTQQGWADELTHYAQSVRQLAQLHFSSSSLSEVALALDLTERATQADLFLGNSLIVRLVDIFSALDGREVFSNRGASGIDGLVATASGVQRARQKPLLMLLGDTSLLYDLNSLALMRNPAQPTVIVVTNNDGGAIFDLLPVPSEQREALYQMPHGMDFAHAASQFGLAYCAAQTLEHYQTLVEEHFAHGAGTLLIEVKTPPQQASMHIKQLTSQLHAL</sequence>
<feature type="domain" description="Thiamine pyrophosphate enzyme N-terminal TPP-binding" evidence="9">
    <location>
        <begin position="14"/>
        <end position="122"/>
    </location>
</feature>
<dbReference type="FunFam" id="3.40.50.970:FF:000103">
    <property type="entry name" value="2-succinyl-5-enolpyruvyl-6-hydroxy-3-cyclohexene-1-carboxylate synthase"/>
    <property type="match status" value="1"/>
</dbReference>
<feature type="domain" description="Thiamine pyrophosphate enzyme TPP-binding" evidence="8">
    <location>
        <begin position="419"/>
        <end position="549"/>
    </location>
</feature>
<dbReference type="GO" id="GO:0000287">
    <property type="term" value="F:magnesium ion binding"/>
    <property type="evidence" value="ECO:0007669"/>
    <property type="project" value="UniProtKB-UniRule"/>
</dbReference>
<dbReference type="UniPathway" id="UPA00079"/>
<evidence type="ECO:0000256" key="7">
    <source>
        <dbReference type="HAMAP-Rule" id="MF_01659"/>
    </source>
</evidence>
<keyword evidence="1 7" id="KW-0474">Menaquinone biosynthesis</keyword>
<evidence type="ECO:0000256" key="2">
    <source>
        <dbReference type="ARBA" id="ARBA00022679"/>
    </source>
</evidence>
<evidence type="ECO:0000256" key="3">
    <source>
        <dbReference type="ARBA" id="ARBA00022723"/>
    </source>
</evidence>
<accession>A0A0H5UKL7</accession>
<dbReference type="NCBIfam" id="TIGR00173">
    <property type="entry name" value="menD"/>
    <property type="match status" value="1"/>
</dbReference>
<comment type="cofactor">
    <cofactor evidence="7">
        <name>Mg(2+)</name>
        <dbReference type="ChEBI" id="CHEBI:18420"/>
    </cofactor>
    <cofactor evidence="7">
        <name>Mn(2+)</name>
        <dbReference type="ChEBI" id="CHEBI:29035"/>
    </cofactor>
</comment>
<evidence type="ECO:0000256" key="1">
    <source>
        <dbReference type="ARBA" id="ARBA00022428"/>
    </source>
</evidence>
<comment type="pathway">
    <text evidence="7">Quinol/quinone metabolism; menaquinone biosynthesis.</text>
</comment>
<evidence type="ECO:0000313" key="11">
    <source>
        <dbReference type="EMBL" id="CRZ81186.1"/>
    </source>
</evidence>
<reference evidence="12" key="4">
    <citation type="submission" date="2023-08" db="EMBL/GenBank/DDBJ databases">
        <title>Vibrio cholerae Outbreaks in Tanzania Exemplify Founder Flush: Simultaneous Increases in Population Size and Genetic Diversity.</title>
        <authorList>
            <person name="Debes A.K."/>
            <person name="Mohammed A."/>
            <person name="Maseke I."/>
            <person name="Almeida M."/>
            <person name="Li S."/>
            <person name="Matimba H."/>
            <person name="Joachim A."/>
            <person name="Mizinduko M."/>
            <person name="Nyanga S."/>
            <person name="Kelly M."/>
            <person name="Kachwamba Y."/>
            <person name="Schaffer A.M."/>
            <person name="Nyanga A.S."/>
            <person name="Mghamba J."/>
            <person name="Mosha F.S."/>
            <person name="Sack D.A."/>
            <person name="Stine O.C."/>
        </authorList>
    </citation>
    <scope>NUCLEOTIDE SEQUENCE</scope>
    <source>
        <strain evidence="12">TDS0091212</strain>
    </source>
</reference>
<dbReference type="InterPro" id="IPR011766">
    <property type="entry name" value="TPP_enzyme_TPP-bd"/>
</dbReference>
<reference evidence="13 15" key="2">
    <citation type="submission" date="2018-09" db="EMBL/GenBank/DDBJ databases">
        <title>Genomic epidemiology reveals two lineages of Vibrio cholerae that can cause global cholera epidemics despite absence of cholera toxin gene.</title>
        <authorList>
            <person name="Wang H."/>
            <person name="Zen W."/>
            <person name="Yu H."/>
            <person name="Zhang W."/>
            <person name="Pan J."/>
            <person name="Yang C."/>
            <person name="Cui Y."/>
        </authorList>
    </citation>
    <scope>NUCLEOTIDE SEQUENCE [LARGE SCALE GENOMIC DNA]</scope>
    <source>
        <strain evidence="13 15">00-1_S85</strain>
    </source>
</reference>